<dbReference type="PANTHER" id="PTHR28141:SF1">
    <property type="entry name" value="2',3'-CYCLIC-NUCLEOTIDE 3'-PHOSPHODIESTERASE"/>
    <property type="match status" value="1"/>
</dbReference>
<dbReference type="AlphaFoldDB" id="A0A931WPB0"/>
<keyword evidence="1" id="KW-0436">Ligase</keyword>
<gene>
    <name evidence="1" type="ORF">HYT40_00085</name>
</gene>
<dbReference type="SUPFAM" id="SSF55144">
    <property type="entry name" value="LigT-like"/>
    <property type="match status" value="1"/>
</dbReference>
<evidence type="ECO:0000313" key="2">
    <source>
        <dbReference type="Proteomes" id="UP000724148"/>
    </source>
</evidence>
<dbReference type="InterPro" id="IPR009097">
    <property type="entry name" value="Cyclic_Pdiesterase"/>
</dbReference>
<proteinExistence type="predicted"/>
<name>A0A931WPB0_9BACT</name>
<accession>A0A931WPB0</accession>
<evidence type="ECO:0000313" key="1">
    <source>
        <dbReference type="EMBL" id="MBI2096551.1"/>
    </source>
</evidence>
<dbReference type="GO" id="GO:0004113">
    <property type="term" value="F:2',3'-cyclic-nucleotide 3'-phosphodiesterase activity"/>
    <property type="evidence" value="ECO:0007669"/>
    <property type="project" value="TreeGrafter"/>
</dbReference>
<dbReference type="GO" id="GO:0016874">
    <property type="term" value="F:ligase activity"/>
    <property type="evidence" value="ECO:0007669"/>
    <property type="project" value="UniProtKB-KW"/>
</dbReference>
<dbReference type="EMBL" id="JACOZA010000002">
    <property type="protein sequence ID" value="MBI2096551.1"/>
    <property type="molecule type" value="Genomic_DNA"/>
</dbReference>
<protein>
    <submittedName>
        <fullName evidence="1">2'-5' RNA ligase family protein</fullName>
    </submittedName>
</protein>
<dbReference type="GO" id="GO:0009187">
    <property type="term" value="P:cyclic nucleotide metabolic process"/>
    <property type="evidence" value="ECO:0007669"/>
    <property type="project" value="TreeGrafter"/>
</dbReference>
<dbReference type="Proteomes" id="UP000724148">
    <property type="component" value="Unassembled WGS sequence"/>
</dbReference>
<dbReference type="Gene3D" id="3.90.1140.10">
    <property type="entry name" value="Cyclic phosphodiesterase"/>
    <property type="match status" value="1"/>
</dbReference>
<comment type="caution">
    <text evidence="1">The sequence shown here is derived from an EMBL/GenBank/DDBJ whole genome shotgun (WGS) entry which is preliminary data.</text>
</comment>
<organism evidence="1 2">
    <name type="scientific">Candidatus Sungiibacteriota bacterium</name>
    <dbReference type="NCBI Taxonomy" id="2750080"/>
    <lineage>
        <taxon>Bacteria</taxon>
        <taxon>Candidatus Sungiibacteriota</taxon>
    </lineage>
</organism>
<dbReference type="InterPro" id="IPR012386">
    <property type="entry name" value="Cyclic-nucl_3Pdiesterase"/>
</dbReference>
<sequence length="168" mass="19239">MSSYSLWFVPDSAVLSYYRDIIVKLSNKFQSAAFLPHVTLLGNIEGQPLETILEKTAHLADKLKPLRLEIDGIGYEDFFFRSLYFRVRLTGALLAANQLAQECFYLEDPAPYMPHLSLLYSNLPASEKRGLIPSLARDPQGYFIPENISLWETRGDISKWHLVKEFPL</sequence>
<dbReference type="PANTHER" id="PTHR28141">
    <property type="entry name" value="2',3'-CYCLIC-NUCLEOTIDE 3'-PHOSPHODIESTERASE"/>
    <property type="match status" value="1"/>
</dbReference>
<reference evidence="1" key="1">
    <citation type="submission" date="2020-07" db="EMBL/GenBank/DDBJ databases">
        <title>Huge and variable diversity of episymbiotic CPR bacteria and DPANN archaea in groundwater ecosystems.</title>
        <authorList>
            <person name="He C.Y."/>
            <person name="Keren R."/>
            <person name="Whittaker M."/>
            <person name="Farag I.F."/>
            <person name="Doudna J."/>
            <person name="Cate J.H.D."/>
            <person name="Banfield J.F."/>
        </authorList>
    </citation>
    <scope>NUCLEOTIDE SEQUENCE</scope>
    <source>
        <strain evidence="1">NC_groundwater_193_Ag_S-0.1um_51_7</strain>
    </source>
</reference>
<dbReference type="Pfam" id="PF07823">
    <property type="entry name" value="CPDase"/>
    <property type="match status" value="1"/>
</dbReference>